<dbReference type="Proteomes" id="UP000233654">
    <property type="component" value="Unassembled WGS sequence"/>
</dbReference>
<dbReference type="CDD" id="cd02503">
    <property type="entry name" value="MobA"/>
    <property type="match status" value="1"/>
</dbReference>
<keyword evidence="5 8" id="KW-0460">Magnesium</keyword>
<evidence type="ECO:0000256" key="8">
    <source>
        <dbReference type="HAMAP-Rule" id="MF_00316"/>
    </source>
</evidence>
<comment type="cofactor">
    <cofactor evidence="8">
        <name>Mg(2+)</name>
        <dbReference type="ChEBI" id="CHEBI:18420"/>
    </cofactor>
</comment>
<keyword evidence="3 8" id="KW-0479">Metal-binding</keyword>
<keyword evidence="7 8" id="KW-0501">Molybdenum cofactor biosynthesis</keyword>
<dbReference type="Pfam" id="PF12804">
    <property type="entry name" value="NTP_transf_3"/>
    <property type="match status" value="1"/>
</dbReference>
<gene>
    <name evidence="8" type="primary">mobA</name>
    <name evidence="10" type="ORF">CVT63_08310</name>
</gene>
<comment type="caution">
    <text evidence="8">Lacks conserved residue(s) required for the propagation of feature annotation.</text>
</comment>
<proteinExistence type="inferred from homology"/>
<keyword evidence="2 8" id="KW-0808">Transferase</keyword>
<dbReference type="EC" id="2.7.7.77" evidence="8"/>
<comment type="function">
    <text evidence="8">Transfers a GMP moiety from GTP to Mo-molybdopterin (Mo-MPT) cofactor (Moco or molybdenum cofactor) to form Mo-molybdopterin guanine dinucleotide (Mo-MGD) cofactor.</text>
</comment>
<protein>
    <recommendedName>
        <fullName evidence="8">Probable molybdenum cofactor guanylyltransferase</fullName>
        <shortName evidence="8">MoCo guanylyltransferase</shortName>
        <ecNumber evidence="8">2.7.7.77</ecNumber>
    </recommendedName>
    <alternativeName>
        <fullName evidence="8">GTP:molybdopterin guanylyltransferase</fullName>
    </alternativeName>
    <alternativeName>
        <fullName evidence="8">Mo-MPT guanylyltransferase</fullName>
    </alternativeName>
    <alternativeName>
        <fullName evidence="8">Molybdopterin guanylyltransferase</fullName>
    </alternativeName>
    <alternativeName>
        <fullName evidence="8">Molybdopterin-guanine dinucleotide synthase</fullName>
        <shortName evidence="8">MGD synthase</shortName>
    </alternativeName>
</protein>
<dbReference type="GO" id="GO:0005737">
    <property type="term" value="C:cytoplasm"/>
    <property type="evidence" value="ECO:0007669"/>
    <property type="project" value="UniProtKB-SubCell"/>
</dbReference>
<dbReference type="SUPFAM" id="SSF53448">
    <property type="entry name" value="Nucleotide-diphospho-sugar transferases"/>
    <property type="match status" value="1"/>
</dbReference>
<dbReference type="GO" id="GO:0061603">
    <property type="term" value="F:molybdenum cofactor guanylyltransferase activity"/>
    <property type="evidence" value="ECO:0007669"/>
    <property type="project" value="UniProtKB-EC"/>
</dbReference>
<evidence type="ECO:0000256" key="3">
    <source>
        <dbReference type="ARBA" id="ARBA00022723"/>
    </source>
</evidence>
<evidence type="ECO:0000313" key="10">
    <source>
        <dbReference type="EMBL" id="PKQ26866.1"/>
    </source>
</evidence>
<evidence type="ECO:0000313" key="11">
    <source>
        <dbReference type="Proteomes" id="UP000233654"/>
    </source>
</evidence>
<dbReference type="InterPro" id="IPR025877">
    <property type="entry name" value="MobA-like_NTP_Trfase"/>
</dbReference>
<feature type="binding site" evidence="8">
    <location>
        <position position="100"/>
    </location>
    <ligand>
        <name>Mg(2+)</name>
        <dbReference type="ChEBI" id="CHEBI:18420"/>
    </ligand>
</feature>
<accession>A0A2N3G2A2</accession>
<dbReference type="InterPro" id="IPR013482">
    <property type="entry name" value="Molybde_CF_guanTrfase"/>
</dbReference>
<keyword evidence="6 8" id="KW-0342">GTP-binding</keyword>
<feature type="binding site" evidence="8">
    <location>
        <position position="19"/>
    </location>
    <ligand>
        <name>GTP</name>
        <dbReference type="ChEBI" id="CHEBI:37565"/>
    </ligand>
</feature>
<dbReference type="GO" id="GO:0006777">
    <property type="term" value="P:Mo-molybdopterin cofactor biosynthetic process"/>
    <property type="evidence" value="ECO:0007669"/>
    <property type="project" value="UniProtKB-KW"/>
</dbReference>
<dbReference type="AlphaFoldDB" id="A0A2N3G2A2"/>
<evidence type="ECO:0000259" key="9">
    <source>
        <dbReference type="Pfam" id="PF12804"/>
    </source>
</evidence>
<evidence type="ECO:0000256" key="4">
    <source>
        <dbReference type="ARBA" id="ARBA00022741"/>
    </source>
</evidence>
<evidence type="ECO:0000256" key="1">
    <source>
        <dbReference type="ARBA" id="ARBA00022490"/>
    </source>
</evidence>
<evidence type="ECO:0000256" key="5">
    <source>
        <dbReference type="ARBA" id="ARBA00022842"/>
    </source>
</evidence>
<feature type="binding site" evidence="8">
    <location>
        <position position="100"/>
    </location>
    <ligand>
        <name>GTP</name>
        <dbReference type="ChEBI" id="CHEBI:37565"/>
    </ligand>
</feature>
<comment type="domain">
    <text evidence="8">The N-terminal domain determines nucleotide recognition and specific binding, while the C-terminal domain determines the specific binding to the target protein.</text>
</comment>
<dbReference type="EMBL" id="PHEX01000121">
    <property type="protein sequence ID" value="PKQ26866.1"/>
    <property type="molecule type" value="Genomic_DNA"/>
</dbReference>
<dbReference type="HAMAP" id="MF_00316">
    <property type="entry name" value="MobA"/>
    <property type="match status" value="1"/>
</dbReference>
<keyword evidence="4 8" id="KW-0547">Nucleotide-binding</keyword>
<comment type="catalytic activity">
    <reaction evidence="8">
        <text>Mo-molybdopterin + GTP + H(+) = Mo-molybdopterin guanine dinucleotide + diphosphate</text>
        <dbReference type="Rhea" id="RHEA:34243"/>
        <dbReference type="ChEBI" id="CHEBI:15378"/>
        <dbReference type="ChEBI" id="CHEBI:33019"/>
        <dbReference type="ChEBI" id="CHEBI:37565"/>
        <dbReference type="ChEBI" id="CHEBI:71302"/>
        <dbReference type="ChEBI" id="CHEBI:71310"/>
        <dbReference type="EC" id="2.7.7.77"/>
    </reaction>
</comment>
<dbReference type="InterPro" id="IPR029044">
    <property type="entry name" value="Nucleotide-diphossugar_trans"/>
</dbReference>
<comment type="subcellular location">
    <subcellularLocation>
        <location evidence="8">Cytoplasm</location>
    </subcellularLocation>
</comment>
<name>A0A2N3G2A2_9ACTN</name>
<evidence type="ECO:0000256" key="2">
    <source>
        <dbReference type="ARBA" id="ARBA00022679"/>
    </source>
</evidence>
<organism evidence="10 11">
    <name type="scientific">Candidatus Anoxymicrobium japonicum</name>
    <dbReference type="NCBI Taxonomy" id="2013648"/>
    <lineage>
        <taxon>Bacteria</taxon>
        <taxon>Bacillati</taxon>
        <taxon>Actinomycetota</taxon>
        <taxon>Candidatus Geothermincolia</taxon>
        <taxon>Candidatus Geothermincolales</taxon>
        <taxon>Candidatus Anoxymicrobiaceae</taxon>
        <taxon>Candidatus Anoxymicrobium</taxon>
    </lineage>
</organism>
<dbReference type="PANTHER" id="PTHR19136:SF81">
    <property type="entry name" value="MOLYBDENUM COFACTOR GUANYLYLTRANSFERASE"/>
    <property type="match status" value="1"/>
</dbReference>
<dbReference type="Gene3D" id="3.90.550.10">
    <property type="entry name" value="Spore Coat Polysaccharide Biosynthesis Protein SpsA, Chain A"/>
    <property type="match status" value="1"/>
</dbReference>
<feature type="domain" description="MobA-like NTP transferase" evidence="9">
    <location>
        <begin position="4"/>
        <end position="153"/>
    </location>
</feature>
<comment type="similarity">
    <text evidence="8">Belongs to the MobA family.</text>
</comment>
<reference evidence="10 11" key="1">
    <citation type="journal article" date="2017" name="ISME J.">
        <title>Potential for microbial H2 and metal transformations associated with novel bacteria and archaea in deep terrestrial subsurface sediments.</title>
        <authorList>
            <person name="Hernsdorf A.W."/>
            <person name="Amano Y."/>
            <person name="Miyakawa K."/>
            <person name="Ise K."/>
            <person name="Suzuki Y."/>
            <person name="Anantharaman K."/>
            <person name="Probst A."/>
            <person name="Burstein D."/>
            <person name="Thomas B.C."/>
            <person name="Banfield J.F."/>
        </authorList>
    </citation>
    <scope>NUCLEOTIDE SEQUENCE [LARGE SCALE GENOMIC DNA]</scope>
    <source>
        <strain evidence="10">HGW-Actinobacteria-3</strain>
    </source>
</reference>
<evidence type="ECO:0000256" key="7">
    <source>
        <dbReference type="ARBA" id="ARBA00023150"/>
    </source>
</evidence>
<keyword evidence="1 8" id="KW-0963">Cytoplasm</keyword>
<dbReference type="PANTHER" id="PTHR19136">
    <property type="entry name" value="MOLYBDENUM COFACTOR GUANYLYLTRANSFERASE"/>
    <property type="match status" value="1"/>
</dbReference>
<dbReference type="GO" id="GO:0005525">
    <property type="term" value="F:GTP binding"/>
    <property type="evidence" value="ECO:0007669"/>
    <property type="project" value="UniProtKB-UniRule"/>
</dbReference>
<evidence type="ECO:0000256" key="6">
    <source>
        <dbReference type="ARBA" id="ARBA00023134"/>
    </source>
</evidence>
<sequence>MATGIVLAGGASKRMPGDKAFMEVSGRRVISIQLEVLRGLFDEILIVGNAERLDRLREYERGAGTVRVVEEPVSGKGPLGGILSGLMLSRSKENFVVACDMPFINREAVALVLKRLRGYEATVPVTPGGMEPLHAAYLKTCAPVIEAQLAEDNLKVTDFFEKVGVNYVPWEDFLVLDPTGRLLLNINEPEDMRRAAGFARSRFTGGKNV</sequence>
<dbReference type="GO" id="GO:0046872">
    <property type="term" value="F:metal ion binding"/>
    <property type="evidence" value="ECO:0007669"/>
    <property type="project" value="UniProtKB-KW"/>
</dbReference>
<feature type="binding site" evidence="8">
    <location>
        <begin position="7"/>
        <end position="9"/>
    </location>
    <ligand>
        <name>GTP</name>
        <dbReference type="ChEBI" id="CHEBI:37565"/>
    </ligand>
</feature>
<comment type="caution">
    <text evidence="10">The sequence shown here is derived from an EMBL/GenBank/DDBJ whole genome shotgun (WGS) entry which is preliminary data.</text>
</comment>